<evidence type="ECO:0000313" key="3">
    <source>
        <dbReference type="Proteomes" id="UP000800094"/>
    </source>
</evidence>
<dbReference type="OrthoDB" id="62952at2759"/>
<evidence type="ECO:0000313" key="2">
    <source>
        <dbReference type="EMBL" id="KAF2246738.1"/>
    </source>
</evidence>
<dbReference type="PANTHER" id="PTHR42085">
    <property type="entry name" value="F-BOX DOMAIN-CONTAINING PROTEIN"/>
    <property type="match status" value="1"/>
</dbReference>
<dbReference type="Proteomes" id="UP000800094">
    <property type="component" value="Unassembled WGS sequence"/>
</dbReference>
<dbReference type="InterPro" id="IPR038883">
    <property type="entry name" value="AN11006-like"/>
</dbReference>
<feature type="region of interest" description="Disordered" evidence="1">
    <location>
        <begin position="1"/>
        <end position="37"/>
    </location>
</feature>
<dbReference type="AlphaFoldDB" id="A0A6A6I9I6"/>
<dbReference type="PANTHER" id="PTHR42085:SF2">
    <property type="entry name" value="F-BOX DOMAIN-CONTAINING PROTEIN"/>
    <property type="match status" value="1"/>
</dbReference>
<gene>
    <name evidence="2" type="ORF">BU26DRAFT_521173</name>
</gene>
<sequence length="347" mass="39423">MGTSTSKVLGQNAKRTCQPSNEIQQSPSSPALATACSSNGSSPSVDSRFLCCGQPDAPSPHFRFLDLPAEMRVMIYEELVVVGKIFYTHNLHDVENGRRCHGFELFKKPKLTIFLVCKQIHTEAEKVYLTKNLFVLPVNWPAFQPFTTRNTSDEVEDDDESSKQPAAPRYLFSASALDSVKNISISIDQKQLEHYGCSHSAWTQIYEPAIGPFDQLTRHQRFDHIHDLELDDVADQWLDLVHSLPVPPTGLHYLEVDFTNAYCPIGCCRPIHLAVGDWITLVAPKKLDVIGVLPDEERQFTYVDLNGMHYTRRILKQQYGLRFRQPGEPTPWDEWMIRHPAAVYTLP</sequence>
<evidence type="ECO:0000256" key="1">
    <source>
        <dbReference type="SAM" id="MobiDB-lite"/>
    </source>
</evidence>
<reference evidence="2" key="1">
    <citation type="journal article" date="2020" name="Stud. Mycol.">
        <title>101 Dothideomycetes genomes: a test case for predicting lifestyles and emergence of pathogens.</title>
        <authorList>
            <person name="Haridas S."/>
            <person name="Albert R."/>
            <person name="Binder M."/>
            <person name="Bloem J."/>
            <person name="Labutti K."/>
            <person name="Salamov A."/>
            <person name="Andreopoulos B."/>
            <person name="Baker S."/>
            <person name="Barry K."/>
            <person name="Bills G."/>
            <person name="Bluhm B."/>
            <person name="Cannon C."/>
            <person name="Castanera R."/>
            <person name="Culley D."/>
            <person name="Daum C."/>
            <person name="Ezra D."/>
            <person name="Gonzalez J."/>
            <person name="Henrissat B."/>
            <person name="Kuo A."/>
            <person name="Liang C."/>
            <person name="Lipzen A."/>
            <person name="Lutzoni F."/>
            <person name="Magnuson J."/>
            <person name="Mondo S."/>
            <person name="Nolan M."/>
            <person name="Ohm R."/>
            <person name="Pangilinan J."/>
            <person name="Park H.-J."/>
            <person name="Ramirez L."/>
            <person name="Alfaro M."/>
            <person name="Sun H."/>
            <person name="Tritt A."/>
            <person name="Yoshinaga Y."/>
            <person name="Zwiers L.-H."/>
            <person name="Turgeon B."/>
            <person name="Goodwin S."/>
            <person name="Spatafora J."/>
            <person name="Crous P."/>
            <person name="Grigoriev I."/>
        </authorList>
    </citation>
    <scope>NUCLEOTIDE SEQUENCE</scope>
    <source>
        <strain evidence="2">CBS 122368</strain>
    </source>
</reference>
<proteinExistence type="predicted"/>
<dbReference type="RefSeq" id="XP_033681742.1">
    <property type="nucleotide sequence ID" value="XM_033829470.1"/>
</dbReference>
<accession>A0A6A6I9I6</accession>
<dbReference type="GeneID" id="54582800"/>
<keyword evidence="3" id="KW-1185">Reference proteome</keyword>
<organism evidence="2 3">
    <name type="scientific">Trematosphaeria pertusa</name>
    <dbReference type="NCBI Taxonomy" id="390896"/>
    <lineage>
        <taxon>Eukaryota</taxon>
        <taxon>Fungi</taxon>
        <taxon>Dikarya</taxon>
        <taxon>Ascomycota</taxon>
        <taxon>Pezizomycotina</taxon>
        <taxon>Dothideomycetes</taxon>
        <taxon>Pleosporomycetidae</taxon>
        <taxon>Pleosporales</taxon>
        <taxon>Massarineae</taxon>
        <taxon>Trematosphaeriaceae</taxon>
        <taxon>Trematosphaeria</taxon>
    </lineage>
</organism>
<dbReference type="EMBL" id="ML987198">
    <property type="protein sequence ID" value="KAF2246738.1"/>
    <property type="molecule type" value="Genomic_DNA"/>
</dbReference>
<name>A0A6A6I9I6_9PLEO</name>
<protein>
    <submittedName>
        <fullName evidence="2">Uncharacterized protein</fullName>
    </submittedName>
</protein>